<keyword evidence="2" id="KW-0732">Signal</keyword>
<accession>A0ABY5SZ46</accession>
<name>A0ABY5SZ46_9SPHN</name>
<keyword evidence="4" id="KW-1185">Reference proteome</keyword>
<reference evidence="3" key="1">
    <citation type="submission" date="2022-02" db="EMBL/GenBank/DDBJ databases">
        <title>Qipengyuania spongiae sp. nov., isolated from marine sponge.</title>
        <authorList>
            <person name="Li Z."/>
            <person name="Zhang M."/>
        </authorList>
    </citation>
    <scope>NUCLEOTIDE SEQUENCE</scope>
    <source>
        <strain evidence="3">PHS-Z21</strain>
    </source>
</reference>
<evidence type="ECO:0000313" key="4">
    <source>
        <dbReference type="Proteomes" id="UP001065265"/>
    </source>
</evidence>
<proteinExistence type="predicted"/>
<evidence type="ECO:0008006" key="5">
    <source>
        <dbReference type="Google" id="ProtNLM"/>
    </source>
</evidence>
<dbReference type="Proteomes" id="UP001065265">
    <property type="component" value="Chromosome"/>
</dbReference>
<dbReference type="RefSeq" id="WP_265559467.1">
    <property type="nucleotide sequence ID" value="NZ_CP092471.1"/>
</dbReference>
<feature type="compositionally biased region" description="Low complexity" evidence="1">
    <location>
        <begin position="80"/>
        <end position="94"/>
    </location>
</feature>
<protein>
    <recommendedName>
        <fullName evidence="5">Circumsporozoite protein</fullName>
    </recommendedName>
</protein>
<evidence type="ECO:0000256" key="2">
    <source>
        <dbReference type="SAM" id="SignalP"/>
    </source>
</evidence>
<feature type="chain" id="PRO_5045661479" description="Circumsporozoite protein" evidence="2">
    <location>
        <begin position="27"/>
        <end position="101"/>
    </location>
</feature>
<sequence>MKFRIALAAPALLALGLAACGSSDDASTEAEVDTVEIPANDALEGVNEAPVVDADATVTTEPSDVRTTDEAAANEAQGIEDAGNNAADTAAAAMDEMDLNE</sequence>
<organism evidence="3 4">
    <name type="scientific">Qipengyuania spongiae</name>
    <dbReference type="NCBI Taxonomy" id="2909673"/>
    <lineage>
        <taxon>Bacteria</taxon>
        <taxon>Pseudomonadati</taxon>
        <taxon>Pseudomonadota</taxon>
        <taxon>Alphaproteobacteria</taxon>
        <taxon>Sphingomonadales</taxon>
        <taxon>Erythrobacteraceae</taxon>
        <taxon>Qipengyuania</taxon>
    </lineage>
</organism>
<feature type="signal peptide" evidence="2">
    <location>
        <begin position="1"/>
        <end position="26"/>
    </location>
</feature>
<dbReference type="PROSITE" id="PS51257">
    <property type="entry name" value="PROKAR_LIPOPROTEIN"/>
    <property type="match status" value="1"/>
</dbReference>
<dbReference type="EMBL" id="CP092471">
    <property type="protein sequence ID" value="UVI39788.1"/>
    <property type="molecule type" value="Genomic_DNA"/>
</dbReference>
<evidence type="ECO:0000256" key="1">
    <source>
        <dbReference type="SAM" id="MobiDB-lite"/>
    </source>
</evidence>
<evidence type="ECO:0000313" key="3">
    <source>
        <dbReference type="EMBL" id="UVI39788.1"/>
    </source>
</evidence>
<gene>
    <name evidence="3" type="ORF">L1F33_02155</name>
</gene>
<feature type="region of interest" description="Disordered" evidence="1">
    <location>
        <begin position="56"/>
        <end position="101"/>
    </location>
</feature>